<proteinExistence type="predicted"/>
<feature type="signal peptide" evidence="1">
    <location>
        <begin position="1"/>
        <end position="41"/>
    </location>
</feature>
<evidence type="ECO:0000313" key="3">
    <source>
        <dbReference type="Proteomes" id="UP000006813"/>
    </source>
</evidence>
<evidence type="ECO:0000256" key="1">
    <source>
        <dbReference type="SAM" id="SignalP"/>
    </source>
</evidence>
<evidence type="ECO:0008006" key="4">
    <source>
        <dbReference type="Google" id="ProtNLM"/>
    </source>
</evidence>
<dbReference type="InParanoid" id="G5BYW9"/>
<accession>G5BYW9</accession>
<evidence type="ECO:0000313" key="2">
    <source>
        <dbReference type="EMBL" id="EHB14480.1"/>
    </source>
</evidence>
<sequence length="134" mass="15459">MRLGALGRLESRMAQFLLNFCLNRPALLLPFLILLVPETPAQIYTDYQYFGQQGEGDTWELLRLQHEKVEEDSILGPWGKWHCLCDLGKQERSRKVQGTASGPVFMDLENLVQTKPCRQQDCASCRPMDCDWRV</sequence>
<dbReference type="AlphaFoldDB" id="G5BYW9"/>
<protein>
    <recommendedName>
        <fullName evidence="4">Thrombospondin type-1 domain-containing protein 8</fullName>
    </recommendedName>
</protein>
<keyword evidence="1" id="KW-0732">Signal</keyword>
<reference evidence="2 3" key="1">
    <citation type="journal article" date="2011" name="Nature">
        <title>Genome sequencing reveals insights into physiology and longevity of the naked mole rat.</title>
        <authorList>
            <person name="Kim E.B."/>
            <person name="Fang X."/>
            <person name="Fushan A.A."/>
            <person name="Huang Z."/>
            <person name="Lobanov A.V."/>
            <person name="Han L."/>
            <person name="Marino S.M."/>
            <person name="Sun X."/>
            <person name="Turanov A.A."/>
            <person name="Yang P."/>
            <person name="Yim S.H."/>
            <person name="Zhao X."/>
            <person name="Kasaikina M.V."/>
            <person name="Stoletzki N."/>
            <person name="Peng C."/>
            <person name="Polak P."/>
            <person name="Xiong Z."/>
            <person name="Kiezun A."/>
            <person name="Zhu Y."/>
            <person name="Chen Y."/>
            <person name="Kryukov G.V."/>
            <person name="Zhang Q."/>
            <person name="Peshkin L."/>
            <person name="Yang L."/>
            <person name="Bronson R.T."/>
            <person name="Buffenstein R."/>
            <person name="Wang B."/>
            <person name="Han C."/>
            <person name="Li Q."/>
            <person name="Chen L."/>
            <person name="Zhao W."/>
            <person name="Sunyaev S.R."/>
            <person name="Park T.J."/>
            <person name="Zhang G."/>
            <person name="Wang J."/>
            <person name="Gladyshev V.N."/>
        </authorList>
    </citation>
    <scope>NUCLEOTIDE SEQUENCE [LARGE SCALE GENOMIC DNA]</scope>
</reference>
<dbReference type="EMBL" id="JH172486">
    <property type="protein sequence ID" value="EHB14480.1"/>
    <property type="molecule type" value="Genomic_DNA"/>
</dbReference>
<feature type="chain" id="PRO_5003474905" description="Thrombospondin type-1 domain-containing protein 8" evidence="1">
    <location>
        <begin position="42"/>
        <end position="134"/>
    </location>
</feature>
<organism evidence="2 3">
    <name type="scientific">Heterocephalus glaber</name>
    <name type="common">Naked mole rat</name>
    <dbReference type="NCBI Taxonomy" id="10181"/>
    <lineage>
        <taxon>Eukaryota</taxon>
        <taxon>Metazoa</taxon>
        <taxon>Chordata</taxon>
        <taxon>Craniata</taxon>
        <taxon>Vertebrata</taxon>
        <taxon>Euteleostomi</taxon>
        <taxon>Mammalia</taxon>
        <taxon>Eutheria</taxon>
        <taxon>Euarchontoglires</taxon>
        <taxon>Glires</taxon>
        <taxon>Rodentia</taxon>
        <taxon>Hystricomorpha</taxon>
        <taxon>Bathyergidae</taxon>
        <taxon>Heterocephalus</taxon>
    </lineage>
</organism>
<dbReference type="Proteomes" id="UP000006813">
    <property type="component" value="Unassembled WGS sequence"/>
</dbReference>
<gene>
    <name evidence="2" type="ORF">GW7_16089</name>
</gene>
<name>G5BYW9_HETGA</name>